<gene>
    <name evidence="2" type="ORF">B2M20_05665</name>
</gene>
<comment type="caution">
    <text evidence="2">The sequence shown here is derived from an EMBL/GenBank/DDBJ whole genome shotgun (WGS) entry which is preliminary data.</text>
</comment>
<name>A0A1V4I088_NITVU</name>
<evidence type="ECO:0000313" key="2">
    <source>
        <dbReference type="EMBL" id="OPH83641.1"/>
    </source>
</evidence>
<sequence>MGQKAGSGTYRTSFPDPDSTEFTHDVEEYSAPDFPERLRDPMRVDLALLARIDAAQKAHGRLGQLSVWSRWYACQVEELRGRWTELFDFYKITARAPEDAWMQLATSLARDFVPGLLVDNVFPTQDMLVEQARLFSLITEVSEAVLARRGEAEGQDVSERMVLEQDFFNEEPWNDDLFGKKPDSIDTLMARFSREKERFARLLIEQYWSKTAVMSFFADSGLEVPKFVADLPA</sequence>
<evidence type="ECO:0000256" key="1">
    <source>
        <dbReference type="SAM" id="MobiDB-lite"/>
    </source>
</evidence>
<organism evidence="2 3">
    <name type="scientific">Nitrobacter vulgaris</name>
    <dbReference type="NCBI Taxonomy" id="29421"/>
    <lineage>
        <taxon>Bacteria</taxon>
        <taxon>Pseudomonadati</taxon>
        <taxon>Pseudomonadota</taxon>
        <taxon>Alphaproteobacteria</taxon>
        <taxon>Hyphomicrobiales</taxon>
        <taxon>Nitrobacteraceae</taxon>
        <taxon>Nitrobacter</taxon>
    </lineage>
</organism>
<dbReference type="AlphaFoldDB" id="A0A1V4I088"/>
<dbReference type="OrthoDB" id="8264388at2"/>
<dbReference type="Proteomes" id="UP000189940">
    <property type="component" value="Unassembled WGS sequence"/>
</dbReference>
<evidence type="ECO:0000313" key="3">
    <source>
        <dbReference type="Proteomes" id="UP000189940"/>
    </source>
</evidence>
<dbReference type="EMBL" id="MWPQ01000025">
    <property type="protein sequence ID" value="OPH83641.1"/>
    <property type="molecule type" value="Genomic_DNA"/>
</dbReference>
<keyword evidence="3" id="KW-1185">Reference proteome</keyword>
<protein>
    <submittedName>
        <fullName evidence="2">Uncharacterized protein</fullName>
    </submittedName>
</protein>
<reference evidence="2 3" key="1">
    <citation type="submission" date="2017-02" db="EMBL/GenBank/DDBJ databases">
        <title>Genome sequence of the nitrite-oxidizing bacterium Nitrobacter vulgaris strain Ab1.</title>
        <authorList>
            <person name="Mellbye B.L."/>
            <person name="Davis E.W."/>
            <person name="Spieck E."/>
            <person name="Chang J.H."/>
            <person name="Bottomley P.J."/>
            <person name="Sayavedra-Soto L.A."/>
        </authorList>
    </citation>
    <scope>NUCLEOTIDE SEQUENCE [LARGE SCALE GENOMIC DNA]</scope>
    <source>
        <strain evidence="2 3">Ab1</strain>
    </source>
</reference>
<feature type="region of interest" description="Disordered" evidence="1">
    <location>
        <begin position="1"/>
        <end position="23"/>
    </location>
</feature>
<proteinExistence type="predicted"/>
<accession>A0A1V4I088</accession>